<sequence>MERSKNKYIILLISILILLFTAGCKGTAYQRSLYDDDKKIVSDGDSYTYGLRSGMTVNNKTTIKFGSFTGMETIYYVEAQNNSKIKIDFNSKIKRGNFKVVFIDANNNITKILEGTLEGSVDLDVVKGKGRIKFVGRDAAGEISLKLYPADDVEIIKNGD</sequence>
<gene>
    <name evidence="1" type="ORF">SAMN02746091_01767</name>
</gene>
<dbReference type="PROSITE" id="PS51257">
    <property type="entry name" value="PROKAR_LIPOPROTEIN"/>
    <property type="match status" value="1"/>
</dbReference>
<evidence type="ECO:0000313" key="2">
    <source>
        <dbReference type="Proteomes" id="UP000184423"/>
    </source>
</evidence>
<proteinExistence type="predicted"/>
<evidence type="ECO:0000313" key="1">
    <source>
        <dbReference type="EMBL" id="SHF09841.1"/>
    </source>
</evidence>
<keyword evidence="2" id="KW-1185">Reference proteome</keyword>
<protein>
    <submittedName>
        <fullName evidence="1">Uncharacterized protein</fullName>
    </submittedName>
</protein>
<dbReference type="Proteomes" id="UP000184423">
    <property type="component" value="Unassembled WGS sequence"/>
</dbReference>
<accession>A0A1M4YVL7</accession>
<dbReference type="EMBL" id="FQVG01000034">
    <property type="protein sequence ID" value="SHF09841.1"/>
    <property type="molecule type" value="Genomic_DNA"/>
</dbReference>
<dbReference type="AlphaFoldDB" id="A0A1M4YVL7"/>
<name>A0A1M4YVL7_9CLOT</name>
<dbReference type="RefSeq" id="WP_073249110.1">
    <property type="nucleotide sequence ID" value="NZ_FQVG01000034.1"/>
</dbReference>
<reference evidence="2" key="1">
    <citation type="submission" date="2016-11" db="EMBL/GenBank/DDBJ databases">
        <authorList>
            <person name="Varghese N."/>
            <person name="Submissions S."/>
        </authorList>
    </citation>
    <scope>NUCLEOTIDE SEQUENCE [LARGE SCALE GENOMIC DNA]</scope>
    <source>
        <strain evidence="2">DSM 10124</strain>
    </source>
</reference>
<organism evidence="1 2">
    <name type="scientific">Caloramator proteoclasticus DSM 10124</name>
    <dbReference type="NCBI Taxonomy" id="1121262"/>
    <lineage>
        <taxon>Bacteria</taxon>
        <taxon>Bacillati</taxon>
        <taxon>Bacillota</taxon>
        <taxon>Clostridia</taxon>
        <taxon>Eubacteriales</taxon>
        <taxon>Clostridiaceae</taxon>
        <taxon>Caloramator</taxon>
    </lineage>
</organism>